<dbReference type="InterPro" id="IPR015422">
    <property type="entry name" value="PyrdxlP-dep_Trfase_small"/>
</dbReference>
<dbReference type="Proteomes" id="UP000276133">
    <property type="component" value="Unassembled WGS sequence"/>
</dbReference>
<dbReference type="EMBL" id="REGN01013397">
    <property type="protein sequence ID" value="RMZ93978.1"/>
    <property type="molecule type" value="Genomic_DNA"/>
</dbReference>
<dbReference type="InterPro" id="IPR010977">
    <property type="entry name" value="Aromatic_deC"/>
</dbReference>
<dbReference type="GO" id="GO:0005737">
    <property type="term" value="C:cytoplasm"/>
    <property type="evidence" value="ECO:0007669"/>
    <property type="project" value="TreeGrafter"/>
</dbReference>
<dbReference type="GO" id="GO:0001694">
    <property type="term" value="P:histamine biosynthetic process"/>
    <property type="evidence" value="ECO:0007669"/>
    <property type="project" value="TreeGrafter"/>
</dbReference>
<evidence type="ECO:0000256" key="11">
    <source>
        <dbReference type="SAM" id="MobiDB-lite"/>
    </source>
</evidence>
<evidence type="ECO:0000256" key="5">
    <source>
        <dbReference type="ARBA" id="ARBA00022584"/>
    </source>
</evidence>
<dbReference type="PANTHER" id="PTHR11999">
    <property type="entry name" value="GROUP II PYRIDOXAL-5-PHOSPHATE DECARBOXYLASE"/>
    <property type="match status" value="1"/>
</dbReference>
<dbReference type="OrthoDB" id="639767at2759"/>
<dbReference type="CDD" id="cd06450">
    <property type="entry name" value="DOPA_deC_like"/>
    <property type="match status" value="1"/>
</dbReference>
<organism evidence="12 13">
    <name type="scientific">Brachionus plicatilis</name>
    <name type="common">Marine rotifer</name>
    <name type="synonym">Brachionus muelleri</name>
    <dbReference type="NCBI Taxonomy" id="10195"/>
    <lineage>
        <taxon>Eukaryota</taxon>
        <taxon>Metazoa</taxon>
        <taxon>Spiralia</taxon>
        <taxon>Gnathifera</taxon>
        <taxon>Rotifera</taxon>
        <taxon>Eurotatoria</taxon>
        <taxon>Monogononta</taxon>
        <taxon>Pseudotrocha</taxon>
        <taxon>Ploima</taxon>
        <taxon>Brachionidae</taxon>
        <taxon>Brachionus</taxon>
    </lineage>
</organism>
<dbReference type="InterPro" id="IPR015424">
    <property type="entry name" value="PyrdxlP-dep_Trfase"/>
</dbReference>
<feature type="region of interest" description="Disordered" evidence="11">
    <location>
        <begin position="594"/>
        <end position="619"/>
    </location>
</feature>
<dbReference type="PRINTS" id="PR00800">
    <property type="entry name" value="YHDCRBOXLASE"/>
</dbReference>
<keyword evidence="7 10" id="KW-0663">Pyridoxal phosphate</keyword>
<comment type="similarity">
    <text evidence="2">Belongs to the group II decarboxylase family.</text>
</comment>
<evidence type="ECO:0000256" key="3">
    <source>
        <dbReference type="ARBA" id="ARBA00011738"/>
    </source>
</evidence>
<evidence type="ECO:0000256" key="7">
    <source>
        <dbReference type="ARBA" id="ARBA00022898"/>
    </source>
</evidence>
<keyword evidence="8" id="KW-0456">Lyase</keyword>
<dbReference type="FunFam" id="3.40.640.10:FF:000025">
    <property type="entry name" value="Histidine decarboxylase"/>
    <property type="match status" value="1"/>
</dbReference>
<dbReference type="GO" id="GO:0004398">
    <property type="term" value="F:histidine decarboxylase activity"/>
    <property type="evidence" value="ECO:0007669"/>
    <property type="project" value="UniProtKB-EC"/>
</dbReference>
<evidence type="ECO:0000256" key="10">
    <source>
        <dbReference type="PIRSR" id="PIRSR602129-50"/>
    </source>
</evidence>
<dbReference type="PANTHER" id="PTHR11999:SF68">
    <property type="entry name" value="HISTIDINE DECARBOXYLASE"/>
    <property type="match status" value="1"/>
</dbReference>
<dbReference type="FunFam" id="1.20.1340.10:FF:000001">
    <property type="entry name" value="Histidine decarboxylase"/>
    <property type="match status" value="1"/>
</dbReference>
<keyword evidence="6" id="KW-0210">Decarboxylase</keyword>
<name>A0A3M7P4H7_BRAPC</name>
<evidence type="ECO:0000256" key="6">
    <source>
        <dbReference type="ARBA" id="ARBA00022793"/>
    </source>
</evidence>
<evidence type="ECO:0000256" key="2">
    <source>
        <dbReference type="ARBA" id="ARBA00009533"/>
    </source>
</evidence>
<dbReference type="STRING" id="10195.A0A3M7P4H7"/>
<dbReference type="SUPFAM" id="SSF53383">
    <property type="entry name" value="PLP-dependent transferases"/>
    <property type="match status" value="1"/>
</dbReference>
<comment type="cofactor">
    <cofactor evidence="1 10">
        <name>pyridoxal 5'-phosphate</name>
        <dbReference type="ChEBI" id="CHEBI:597326"/>
    </cofactor>
</comment>
<feature type="compositionally biased region" description="Polar residues" evidence="11">
    <location>
        <begin position="594"/>
        <end position="617"/>
    </location>
</feature>
<dbReference type="Pfam" id="PF00282">
    <property type="entry name" value="Pyridoxal_deC"/>
    <property type="match status" value="1"/>
</dbReference>
<accession>A0A3M7P4H7</accession>
<dbReference type="Gene3D" id="1.20.1340.10">
    <property type="entry name" value="dopa decarboxylase, N-terminal domain"/>
    <property type="match status" value="1"/>
</dbReference>
<dbReference type="GO" id="GO:0006548">
    <property type="term" value="P:L-histidine catabolic process"/>
    <property type="evidence" value="ECO:0007669"/>
    <property type="project" value="TreeGrafter"/>
</dbReference>
<evidence type="ECO:0000256" key="4">
    <source>
        <dbReference type="ARBA" id="ARBA00012320"/>
    </source>
</evidence>
<dbReference type="GO" id="GO:0042423">
    <property type="term" value="P:catecholamine biosynthetic process"/>
    <property type="evidence" value="ECO:0007669"/>
    <property type="project" value="UniProtKB-KW"/>
</dbReference>
<keyword evidence="5" id="KW-0127">Catecholamine biosynthesis</keyword>
<dbReference type="InterPro" id="IPR015421">
    <property type="entry name" value="PyrdxlP-dep_Trfase_major"/>
</dbReference>
<evidence type="ECO:0000256" key="9">
    <source>
        <dbReference type="ARBA" id="ARBA00039946"/>
    </source>
</evidence>
<evidence type="ECO:0000256" key="1">
    <source>
        <dbReference type="ARBA" id="ARBA00001933"/>
    </source>
</evidence>
<evidence type="ECO:0000313" key="12">
    <source>
        <dbReference type="EMBL" id="RMZ93978.1"/>
    </source>
</evidence>
<dbReference type="InterPro" id="IPR002129">
    <property type="entry name" value="PyrdxlP-dep_de-COase"/>
</dbReference>
<dbReference type="Gene3D" id="3.40.640.10">
    <property type="entry name" value="Type I PLP-dependent aspartate aminotransferase-like (Major domain)"/>
    <property type="match status" value="1"/>
</dbReference>
<dbReference type="Gene3D" id="3.90.1150.10">
    <property type="entry name" value="Aspartate Aminotransferase, domain 1"/>
    <property type="match status" value="1"/>
</dbReference>
<dbReference type="EC" id="4.1.1.22" evidence="4"/>
<comment type="caution">
    <text evidence="12">The sequence shown here is derived from an EMBL/GenBank/DDBJ whole genome shotgun (WGS) entry which is preliminary data.</text>
</comment>
<evidence type="ECO:0000256" key="8">
    <source>
        <dbReference type="ARBA" id="ARBA00023239"/>
    </source>
</evidence>
<feature type="modified residue" description="N6-(pyridoxal phosphate)lysine" evidence="10">
    <location>
        <position position="306"/>
    </location>
</feature>
<dbReference type="AlphaFoldDB" id="A0A3M7P4H7"/>
<keyword evidence="13" id="KW-1185">Reference proteome</keyword>
<dbReference type="FunFam" id="3.90.1150.10:FF:000018">
    <property type="entry name" value="Histidine decarboxylase"/>
    <property type="match status" value="1"/>
</dbReference>
<gene>
    <name evidence="12" type="ORF">BpHYR1_003940</name>
</gene>
<proteinExistence type="inferred from homology"/>
<evidence type="ECO:0000313" key="13">
    <source>
        <dbReference type="Proteomes" id="UP000276133"/>
    </source>
</evidence>
<reference evidence="12 13" key="1">
    <citation type="journal article" date="2018" name="Sci. Rep.">
        <title>Genomic signatures of local adaptation to the degree of environmental predictability in rotifers.</title>
        <authorList>
            <person name="Franch-Gras L."/>
            <person name="Hahn C."/>
            <person name="Garcia-Roger E.M."/>
            <person name="Carmona M.J."/>
            <person name="Serra M."/>
            <person name="Gomez A."/>
        </authorList>
    </citation>
    <scope>NUCLEOTIDE SEQUENCE [LARGE SCALE GENOMIC DNA]</scope>
    <source>
        <strain evidence="12">HYR1</strain>
    </source>
</reference>
<dbReference type="GO" id="GO:0030170">
    <property type="term" value="F:pyridoxal phosphate binding"/>
    <property type="evidence" value="ECO:0007669"/>
    <property type="project" value="InterPro"/>
</dbReference>
<protein>
    <recommendedName>
        <fullName evidence="9">Histidine decarboxylase</fullName>
        <ecNumber evidence="4">4.1.1.22</ecNumber>
    </recommendedName>
</protein>
<comment type="subunit">
    <text evidence="3">Homodimer.</text>
</comment>
<sequence>MDLNEYRIKGKEAVDYIADYLKDIRKRRVFPDVVPGYIRELLPCEAPDKGEKWDEIFKDVERVIMPGITHWQSPHMHAYFPALNSFPSLIGDMISDAINCLGFTWASSPAATELESLMMDWLVKSLGLPEKFLISNQEPYGGGVLQTSVSESTYLALLAARSRIFDKYGCSDVEKYIEKSEINGRLVAYCSNQAHSSVEKSALIAITRLRLLPTDDDIRLRGETLKKAIEQDRKDGLIPFFVCATLGTTGVCAFDNLEEIGPICKSEDLWLHIDAAYAGSAFVCPEYRHFLKGMENATSFVFNPSKWLMVHFDCTCLWVESSIWLHQTFTVNPLYLKHKYSGAAIDYMHWQVGLSRRFRALKLWFVIRSFGIEGLQNHIRKGVKLAELFENLVRCDQRFEIVAKRHMGLVVFRLKGENEVTEQLLKQLNKDGRLHVVPARVKNKYIIRFTVTSIDTTEEDISRDWNIIQAIAGEVLDKVELEALKLEEIKKFQSSLLLSNVPQIPKLVNASFLAFLQEIDMTYEIVKELTNRDYSNSHLPLTPRRKPKLNNNPYQKGISFDQLPLANFLNKESNGNIFLVPNINIREEDQNSFDCKNAASNGKKTNSKGPSKQSSLDSKIEHIFEEVEEADSQANFDQNNLSFN</sequence>